<protein>
    <submittedName>
        <fullName evidence="1">Uncharacterized protein</fullName>
    </submittedName>
</protein>
<proteinExistence type="predicted"/>
<evidence type="ECO:0000313" key="1">
    <source>
        <dbReference type="EMBL" id="PKC89383.1"/>
    </source>
</evidence>
<dbReference type="RefSeq" id="WP_071477986.1">
    <property type="nucleotide sequence ID" value="NZ_CAXSUE010000014.1"/>
</dbReference>
<dbReference type="Proteomes" id="UP000232654">
    <property type="component" value="Unassembled WGS sequence"/>
</dbReference>
<sequence length="97" mass="11382">MPEEILNPSDFHVGWLAQSLAGDIYVIVKATDKTVTFDKYDTVWLTVRRVRRKRFEWIEGGYFKDGAFTFWPSNFFPPENVCSRNDFIQSHEFKAVA</sequence>
<organism evidence="1 2">
    <name type="scientific">Bifidobacterium longum</name>
    <dbReference type="NCBI Taxonomy" id="216816"/>
    <lineage>
        <taxon>Bacteria</taxon>
        <taxon>Bacillati</taxon>
        <taxon>Actinomycetota</taxon>
        <taxon>Actinomycetes</taxon>
        <taxon>Bifidobacteriales</taxon>
        <taxon>Bifidobacteriaceae</taxon>
        <taxon>Bifidobacterium</taxon>
    </lineage>
</organism>
<accession>A0A1V8RE49</accession>
<comment type="caution">
    <text evidence="1">The sequence shown here is derived from an EMBL/GenBank/DDBJ whole genome shotgun (WGS) entry which is preliminary data.</text>
</comment>
<reference evidence="1 2" key="1">
    <citation type="submission" date="2017-12" db="EMBL/GenBank/DDBJ databases">
        <title>Bifidobacterium longum APC/DPC strains.</title>
        <authorList>
            <person name="Arboleya S."/>
        </authorList>
    </citation>
    <scope>NUCLEOTIDE SEQUENCE [LARGE SCALE GENOMIC DNA]</scope>
    <source>
        <strain evidence="1 2">APC1503</strain>
    </source>
</reference>
<gene>
    <name evidence="1" type="ORF">APC1503_0933</name>
</gene>
<name>A0A1V8RE49_BIFLN</name>
<dbReference type="EMBL" id="PJDT01000014">
    <property type="protein sequence ID" value="PKC89383.1"/>
    <property type="molecule type" value="Genomic_DNA"/>
</dbReference>
<evidence type="ECO:0000313" key="2">
    <source>
        <dbReference type="Proteomes" id="UP000232654"/>
    </source>
</evidence>
<dbReference type="AlphaFoldDB" id="A0A1V8RE49"/>